<dbReference type="SUPFAM" id="SSF56059">
    <property type="entry name" value="Glutathione synthetase ATP-binding domain-like"/>
    <property type="match status" value="1"/>
</dbReference>
<evidence type="ECO:0000313" key="4">
    <source>
        <dbReference type="Proteomes" id="UP000275663"/>
    </source>
</evidence>
<proteinExistence type="predicted"/>
<keyword evidence="1" id="KW-0067">ATP-binding</keyword>
<dbReference type="AlphaFoldDB" id="A0A3S9HJF6"/>
<accession>A0A3S9HJF6</accession>
<reference evidence="3 4" key="1">
    <citation type="journal article" date="2011" name="Int. J. Syst. Evol. Microbiol.">
        <title>Description of Undibacterium oligocarboniphilum sp. nov., isolated from purified water, and Undibacterium pigrum strain CCUG 49012 as the type strain of Undibacterium parvum sp. nov., and emended descriptions of the genus Undibacterium and the species Undibacterium pigrum.</title>
        <authorList>
            <person name="Eder W."/>
            <person name="Wanner G."/>
            <person name="Ludwig W."/>
            <person name="Busse H.J."/>
            <person name="Ziemke-Kageler F."/>
            <person name="Lang E."/>
        </authorList>
    </citation>
    <scope>NUCLEOTIDE SEQUENCE [LARGE SCALE GENOMIC DNA]</scope>
    <source>
        <strain evidence="3 4">DSM 23061</strain>
    </source>
</reference>
<dbReference type="PROSITE" id="PS50975">
    <property type="entry name" value="ATP_GRASP"/>
    <property type="match status" value="1"/>
</dbReference>
<sequence>MPKQTNKFSTTAIVIGGGINALGVVRSLGAVGVPILVLDTDLHSPAMRSRYGQKLRVPALEGQALMHSLIQLAHERTGPCMLFLTEEKTINTISDQRNLLPANHFIRLPEHTRLMQLMHKQGFQALAEDSGALIPKTVRLEGLNDLSKLDVLTFPCVLKPSNKSYVYGERFKKAYKLNSVAETINMYREIEPILADMVVQEWIEGSDAEIYFCLQYIGEMGEVVSSFVGRKIRSWPPRIGGTASCTVAREFHEELTKTTSDFFKKVGFTGMGSMEYKRDKRDGRFYMVEPTVARTDFQQEVATVNGTNLPFAAYAYECGLAAPSEIKIEPSRIWRDELPDRWSFEEGGKIKDQPSLSFKTIDSCWRWNDPLPWMDFMLLRLQNRLRRKG</sequence>
<name>A0A3S9HJF6_9BURK</name>
<evidence type="ECO:0000259" key="2">
    <source>
        <dbReference type="PROSITE" id="PS50975"/>
    </source>
</evidence>
<dbReference type="RefSeq" id="WP_126127613.1">
    <property type="nucleotide sequence ID" value="NZ_CP034464.1"/>
</dbReference>
<dbReference type="OrthoDB" id="5372487at2"/>
<dbReference type="InterPro" id="IPR011761">
    <property type="entry name" value="ATP-grasp"/>
</dbReference>
<keyword evidence="4" id="KW-1185">Reference proteome</keyword>
<dbReference type="Proteomes" id="UP000275663">
    <property type="component" value="Chromosome"/>
</dbReference>
<evidence type="ECO:0000256" key="1">
    <source>
        <dbReference type="PROSITE-ProRule" id="PRU00409"/>
    </source>
</evidence>
<dbReference type="EMBL" id="CP034464">
    <property type="protein sequence ID" value="AZP12231.1"/>
    <property type="molecule type" value="Genomic_DNA"/>
</dbReference>
<protein>
    <submittedName>
        <fullName evidence="3">FAD-dependent oxidoreductase</fullName>
    </submittedName>
</protein>
<dbReference type="KEGG" id="upv:EJN92_09595"/>
<dbReference type="Gene3D" id="3.30.470.20">
    <property type="entry name" value="ATP-grasp fold, B domain"/>
    <property type="match status" value="1"/>
</dbReference>
<feature type="domain" description="ATP-grasp" evidence="2">
    <location>
        <begin position="124"/>
        <end position="320"/>
    </location>
</feature>
<keyword evidence="1" id="KW-0547">Nucleotide-binding</keyword>
<dbReference type="GO" id="GO:0005524">
    <property type="term" value="F:ATP binding"/>
    <property type="evidence" value="ECO:0007669"/>
    <property type="project" value="UniProtKB-UniRule"/>
</dbReference>
<gene>
    <name evidence="3" type="ORF">EJN92_09595</name>
</gene>
<dbReference type="GO" id="GO:0046872">
    <property type="term" value="F:metal ion binding"/>
    <property type="evidence" value="ECO:0007669"/>
    <property type="project" value="InterPro"/>
</dbReference>
<organism evidence="3 4">
    <name type="scientific">Undibacterium parvum</name>
    <dbReference type="NCBI Taxonomy" id="401471"/>
    <lineage>
        <taxon>Bacteria</taxon>
        <taxon>Pseudomonadati</taxon>
        <taxon>Pseudomonadota</taxon>
        <taxon>Betaproteobacteria</taxon>
        <taxon>Burkholderiales</taxon>
        <taxon>Oxalobacteraceae</taxon>
        <taxon>Undibacterium</taxon>
    </lineage>
</organism>
<evidence type="ECO:0000313" key="3">
    <source>
        <dbReference type="EMBL" id="AZP12231.1"/>
    </source>
</evidence>